<dbReference type="GO" id="GO:0016829">
    <property type="term" value="F:lyase activity"/>
    <property type="evidence" value="ECO:0007669"/>
    <property type="project" value="InterPro"/>
</dbReference>
<dbReference type="InterPro" id="IPR010451">
    <property type="entry name" value="Acetoacetate_decarboxylase"/>
</dbReference>
<keyword evidence="3" id="KW-1185">Reference proteome</keyword>
<organism evidence="2 3">
    <name type="scientific">Agromyces atrinae</name>
    <dbReference type="NCBI Taxonomy" id="592376"/>
    <lineage>
        <taxon>Bacteria</taxon>
        <taxon>Bacillati</taxon>
        <taxon>Actinomycetota</taxon>
        <taxon>Actinomycetes</taxon>
        <taxon>Micrococcales</taxon>
        <taxon>Microbacteriaceae</taxon>
        <taxon>Agromyces</taxon>
    </lineage>
</organism>
<evidence type="ECO:0008006" key="5">
    <source>
        <dbReference type="Google" id="ProtNLM"/>
    </source>
</evidence>
<dbReference type="InterPro" id="IPR023375">
    <property type="entry name" value="ADC_dom_sf"/>
</dbReference>
<reference evidence="1 4" key="2">
    <citation type="submission" date="2020-07" db="EMBL/GenBank/DDBJ databases">
        <title>Sequencing the genomes of 1000 actinobacteria strains.</title>
        <authorList>
            <person name="Klenk H.-P."/>
        </authorList>
    </citation>
    <scope>NUCLEOTIDE SEQUENCE [LARGE SCALE GENOMIC DNA]</scope>
    <source>
        <strain evidence="1 4">DSM 23870</strain>
    </source>
</reference>
<proteinExistence type="predicted"/>
<sequence>MTQARDGWLASEDGPEYPPEPWYLGGDFAGSAFLVPPDRLPAGTRDAIPARHELVTVGGRALVGVTFVHYGTSGVLSYEELLVAAVVRRGARLHVSIPSIWVDSPESRAGGRALWSIPKGLGDFTRRERPNGIVSTSLSVDGSPVASLDAEPRRVGSRALNVPLTTAQRLDGRSVIATNVILGRIGGARTRWTFAPDGPLGGLAGLRPLANFSIADAAVIFGNRVRRGGAVS</sequence>
<comment type="caution">
    <text evidence="2">The sequence shown here is derived from an EMBL/GenBank/DDBJ whole genome shotgun (WGS) entry which is preliminary data.</text>
</comment>
<evidence type="ECO:0000313" key="2">
    <source>
        <dbReference type="EMBL" id="RXZ85719.1"/>
    </source>
</evidence>
<dbReference type="Pfam" id="PF06314">
    <property type="entry name" value="ADC"/>
    <property type="match status" value="1"/>
</dbReference>
<gene>
    <name evidence="1" type="ORF">BJ972_000074</name>
    <name evidence="2" type="ORF">ESP50_13030</name>
</gene>
<dbReference type="AlphaFoldDB" id="A0A4Q2M1U6"/>
<dbReference type="EMBL" id="SDPM01000007">
    <property type="protein sequence ID" value="RXZ85719.1"/>
    <property type="molecule type" value="Genomic_DNA"/>
</dbReference>
<dbReference type="SUPFAM" id="SSF160104">
    <property type="entry name" value="Acetoacetate decarboxylase-like"/>
    <property type="match status" value="1"/>
</dbReference>
<dbReference type="RefSeq" id="WP_129175872.1">
    <property type="nucleotide sequence ID" value="NZ_JACCBI010000001.1"/>
</dbReference>
<dbReference type="EMBL" id="JACCBI010000001">
    <property type="protein sequence ID" value="NYD65555.1"/>
    <property type="molecule type" value="Genomic_DNA"/>
</dbReference>
<accession>A0A4Q2M1U6</accession>
<evidence type="ECO:0000313" key="4">
    <source>
        <dbReference type="Proteomes" id="UP000581087"/>
    </source>
</evidence>
<name>A0A4Q2M1U6_9MICO</name>
<dbReference type="Proteomes" id="UP000581087">
    <property type="component" value="Unassembled WGS sequence"/>
</dbReference>
<evidence type="ECO:0000313" key="1">
    <source>
        <dbReference type="EMBL" id="NYD65555.1"/>
    </source>
</evidence>
<dbReference type="Gene3D" id="2.40.400.10">
    <property type="entry name" value="Acetoacetate decarboxylase-like"/>
    <property type="match status" value="1"/>
</dbReference>
<reference evidence="2 3" key="1">
    <citation type="submission" date="2019-01" db="EMBL/GenBank/DDBJ databases">
        <title>Agromyces.</title>
        <authorList>
            <person name="Li J."/>
        </authorList>
    </citation>
    <scope>NUCLEOTIDE SEQUENCE [LARGE SCALE GENOMIC DNA]</scope>
    <source>
        <strain evidence="2 3">DSM 23870</strain>
    </source>
</reference>
<dbReference type="Proteomes" id="UP000292686">
    <property type="component" value="Unassembled WGS sequence"/>
</dbReference>
<protein>
    <recommendedName>
        <fullName evidence="5">Acetoacetate decarboxylase</fullName>
    </recommendedName>
</protein>
<evidence type="ECO:0000313" key="3">
    <source>
        <dbReference type="Proteomes" id="UP000292686"/>
    </source>
</evidence>
<dbReference type="OrthoDB" id="834556at2"/>